<sequence>MFIELLLTSPESRQLQLLNVIRTQRRIEFTEIAKILQWPYVSTQQVRVDPAGLSPAAKELSVNDRQANFQTGPG</sequence>
<proteinExistence type="predicted"/>
<dbReference type="Proteomes" id="UP000051010">
    <property type="component" value="Unassembled WGS sequence"/>
</dbReference>
<dbReference type="RefSeq" id="WP_054734011.1">
    <property type="nucleotide sequence ID" value="NZ_AZFZ01000020.1"/>
</dbReference>
<evidence type="ECO:0000313" key="2">
    <source>
        <dbReference type="Proteomes" id="UP000051010"/>
    </source>
</evidence>
<dbReference type="AlphaFoldDB" id="A0A0R1YZ19"/>
<gene>
    <name evidence="1" type="ORF">FD47_GL000965</name>
</gene>
<accession>A0A0R1YZ19</accession>
<name>A0A0R1YZ19_9LACO</name>
<protein>
    <submittedName>
        <fullName evidence="1">Uncharacterized protein</fullName>
    </submittedName>
</protein>
<organism evidence="1 2">
    <name type="scientific">Lentilactobacillus parafarraginis DSM 18390 = JCM 14109</name>
    <dbReference type="NCBI Taxonomy" id="1423786"/>
    <lineage>
        <taxon>Bacteria</taxon>
        <taxon>Bacillati</taxon>
        <taxon>Bacillota</taxon>
        <taxon>Bacilli</taxon>
        <taxon>Lactobacillales</taxon>
        <taxon>Lactobacillaceae</taxon>
        <taxon>Lentilactobacillus</taxon>
    </lineage>
</organism>
<reference evidence="1 2" key="1">
    <citation type="journal article" date="2015" name="Genome Announc.">
        <title>Expanding the biotechnology potential of lactobacilli through comparative genomics of 213 strains and associated genera.</title>
        <authorList>
            <person name="Sun Z."/>
            <person name="Harris H.M."/>
            <person name="McCann A."/>
            <person name="Guo C."/>
            <person name="Argimon S."/>
            <person name="Zhang W."/>
            <person name="Yang X."/>
            <person name="Jeffery I.B."/>
            <person name="Cooney J.C."/>
            <person name="Kagawa T.F."/>
            <person name="Liu W."/>
            <person name="Song Y."/>
            <person name="Salvetti E."/>
            <person name="Wrobel A."/>
            <person name="Rasinkangas P."/>
            <person name="Parkhill J."/>
            <person name="Rea M.C."/>
            <person name="O'Sullivan O."/>
            <person name="Ritari J."/>
            <person name="Douillard F.P."/>
            <person name="Paul Ross R."/>
            <person name="Yang R."/>
            <person name="Briner A.E."/>
            <person name="Felis G.E."/>
            <person name="de Vos W.M."/>
            <person name="Barrangou R."/>
            <person name="Klaenhammer T.R."/>
            <person name="Caufield P.W."/>
            <person name="Cui Y."/>
            <person name="Zhang H."/>
            <person name="O'Toole P.W."/>
        </authorList>
    </citation>
    <scope>NUCLEOTIDE SEQUENCE [LARGE SCALE GENOMIC DNA]</scope>
    <source>
        <strain evidence="1 2">DSM 18390</strain>
    </source>
</reference>
<comment type="caution">
    <text evidence="1">The sequence shown here is derived from an EMBL/GenBank/DDBJ whole genome shotgun (WGS) entry which is preliminary data.</text>
</comment>
<evidence type="ECO:0000313" key="1">
    <source>
        <dbReference type="EMBL" id="KRM44092.1"/>
    </source>
</evidence>
<dbReference type="EMBL" id="AZFZ01000020">
    <property type="protein sequence ID" value="KRM44092.1"/>
    <property type="molecule type" value="Genomic_DNA"/>
</dbReference>